<proteinExistence type="predicted"/>
<evidence type="ECO:0000313" key="2">
    <source>
        <dbReference type="EMBL" id="GAA4407151.1"/>
    </source>
</evidence>
<evidence type="ECO:0000256" key="1">
    <source>
        <dbReference type="SAM" id="MobiDB-lite"/>
    </source>
</evidence>
<feature type="region of interest" description="Disordered" evidence="1">
    <location>
        <begin position="1"/>
        <end position="25"/>
    </location>
</feature>
<organism evidence="2 3">
    <name type="scientific">Tsukamurella soli</name>
    <dbReference type="NCBI Taxonomy" id="644556"/>
    <lineage>
        <taxon>Bacteria</taxon>
        <taxon>Bacillati</taxon>
        <taxon>Actinomycetota</taxon>
        <taxon>Actinomycetes</taxon>
        <taxon>Mycobacteriales</taxon>
        <taxon>Tsukamurellaceae</taxon>
        <taxon>Tsukamurella</taxon>
    </lineage>
</organism>
<accession>A0ABP8KJ28</accession>
<feature type="compositionally biased region" description="Low complexity" evidence="1">
    <location>
        <begin position="1"/>
        <end position="10"/>
    </location>
</feature>
<comment type="caution">
    <text evidence="2">The sequence shown here is derived from an EMBL/GenBank/DDBJ whole genome shotgun (WGS) entry which is preliminary data.</text>
</comment>
<gene>
    <name evidence="2" type="ORF">GCM10023147_51060</name>
</gene>
<reference evidence="3" key="1">
    <citation type="journal article" date="2019" name="Int. J. Syst. Evol. Microbiol.">
        <title>The Global Catalogue of Microorganisms (GCM) 10K type strain sequencing project: providing services to taxonomists for standard genome sequencing and annotation.</title>
        <authorList>
            <consortium name="The Broad Institute Genomics Platform"/>
            <consortium name="The Broad Institute Genome Sequencing Center for Infectious Disease"/>
            <person name="Wu L."/>
            <person name="Ma J."/>
        </authorList>
    </citation>
    <scope>NUCLEOTIDE SEQUENCE [LARGE SCALE GENOMIC DNA]</scope>
    <source>
        <strain evidence="3">JCM 17688</strain>
    </source>
</reference>
<sequence length="58" mass="5890">MAIPPAAAAGQRGGGRGGEHRAPGYLIGRENGEEMVGELPLVGPTVIGEWPGPRVSGR</sequence>
<dbReference type="EMBL" id="BAABFR010000172">
    <property type="protein sequence ID" value="GAA4407151.1"/>
    <property type="molecule type" value="Genomic_DNA"/>
</dbReference>
<evidence type="ECO:0000313" key="3">
    <source>
        <dbReference type="Proteomes" id="UP001500635"/>
    </source>
</evidence>
<name>A0ABP8KJ28_9ACTN</name>
<protein>
    <submittedName>
        <fullName evidence="2">Uncharacterized protein</fullName>
    </submittedName>
</protein>
<keyword evidence="3" id="KW-1185">Reference proteome</keyword>
<dbReference type="Proteomes" id="UP001500635">
    <property type="component" value="Unassembled WGS sequence"/>
</dbReference>